<dbReference type="InterPro" id="IPR057326">
    <property type="entry name" value="KR_dom"/>
</dbReference>
<dbReference type="InterPro" id="IPR002347">
    <property type="entry name" value="SDR_fam"/>
</dbReference>
<dbReference type="Pfam" id="PF01370">
    <property type="entry name" value="Epimerase"/>
    <property type="match status" value="1"/>
</dbReference>
<dbReference type="EC" id="5.1.3.2" evidence="4"/>
<protein>
    <submittedName>
        <fullName evidence="4">UDP-glucose 4-epimerase</fullName>
        <ecNumber evidence="4">5.1.3.2</ecNumber>
    </submittedName>
</protein>
<comment type="similarity">
    <text evidence="2">Belongs to the NAD(P)-dependent epimerase/dehydratase family.</text>
</comment>
<evidence type="ECO:0000256" key="2">
    <source>
        <dbReference type="ARBA" id="ARBA00007637"/>
    </source>
</evidence>
<dbReference type="KEGG" id="cbw:RR42_m3335"/>
<comment type="pathway">
    <text evidence="1">Bacterial outer membrane biogenesis; LPS O-antigen biosynthesis.</text>
</comment>
<evidence type="ECO:0000256" key="1">
    <source>
        <dbReference type="ARBA" id="ARBA00005125"/>
    </source>
</evidence>
<gene>
    <name evidence="4" type="ORF">RR42_m3335</name>
</gene>
<reference evidence="4 5" key="1">
    <citation type="journal article" date="2015" name="Genome Announc.">
        <title>Complete Genome Sequence of Cupriavidus basilensis 4G11, Isolated from the Oak Ridge Field Research Center Site.</title>
        <authorList>
            <person name="Ray J."/>
            <person name="Waters R.J."/>
            <person name="Skerker J.M."/>
            <person name="Kuehl J.V."/>
            <person name="Price M.N."/>
            <person name="Huang J."/>
            <person name="Chakraborty R."/>
            <person name="Arkin A.P."/>
            <person name="Deutschbauer A."/>
        </authorList>
    </citation>
    <scope>NUCLEOTIDE SEQUENCE [LARGE SCALE GENOMIC DNA]</scope>
    <source>
        <strain evidence="4">4G11</strain>
    </source>
</reference>
<dbReference type="AlphaFoldDB" id="A0A0C4YCU5"/>
<dbReference type="Proteomes" id="UP000031843">
    <property type="component" value="Chromosome main"/>
</dbReference>
<dbReference type="GO" id="GO:0003978">
    <property type="term" value="F:UDP-glucose 4-epimerase activity"/>
    <property type="evidence" value="ECO:0007669"/>
    <property type="project" value="UniProtKB-EC"/>
</dbReference>
<dbReference type="RefSeq" id="WP_052494665.1">
    <property type="nucleotide sequence ID" value="NZ_CP010536.1"/>
</dbReference>
<dbReference type="STRING" id="68895.RR42_m3335"/>
<sequence>MTTLVTGGTGFIGLAIAERSLQAGEQIVLFDLPMVSGETCALASQPGCRIVNGDIRSDADLERAFAAGTIDRVIHAAAMTPGPESERDDAARIFDVNVVATARLLQRCARSPNLKRVVVVSSVSVYGFTAPAASGCYEESASTPAPAGLYGISKLAAEQAALRIGELHGLDVRVARLGPVFGPWERASGAREHLSPHRQVTCAAIAGDEIVLPRPMTADWLYARDAADALVRLAGAPALAHAVYHIGGGCLTDLPQWCAALAHHFPGLRWRFSEPGEPATVDYVLPMDRPALSIARLMTELNYVSRFDLKAAANDYLAWLSSDSSPVNQLEGKDATS</sequence>
<dbReference type="SMART" id="SM00822">
    <property type="entry name" value="PKS_KR"/>
    <property type="match status" value="1"/>
</dbReference>
<dbReference type="EMBL" id="CP010536">
    <property type="protein sequence ID" value="AJG20703.1"/>
    <property type="molecule type" value="Genomic_DNA"/>
</dbReference>
<evidence type="ECO:0000313" key="5">
    <source>
        <dbReference type="Proteomes" id="UP000031843"/>
    </source>
</evidence>
<name>A0A0C4YCU5_9BURK</name>
<keyword evidence="5" id="KW-1185">Reference proteome</keyword>
<dbReference type="Gene3D" id="3.40.50.720">
    <property type="entry name" value="NAD(P)-binding Rossmann-like Domain"/>
    <property type="match status" value="1"/>
</dbReference>
<accession>A0A0C4YCU5</accession>
<feature type="domain" description="Ketoreductase" evidence="3">
    <location>
        <begin position="1"/>
        <end position="160"/>
    </location>
</feature>
<proteinExistence type="inferred from homology"/>
<dbReference type="InterPro" id="IPR036291">
    <property type="entry name" value="NAD(P)-bd_dom_sf"/>
</dbReference>
<organism evidence="4 5">
    <name type="scientific">Cupriavidus basilensis</name>
    <dbReference type="NCBI Taxonomy" id="68895"/>
    <lineage>
        <taxon>Bacteria</taxon>
        <taxon>Pseudomonadati</taxon>
        <taxon>Pseudomonadota</taxon>
        <taxon>Betaproteobacteria</taxon>
        <taxon>Burkholderiales</taxon>
        <taxon>Burkholderiaceae</taxon>
        <taxon>Cupriavidus</taxon>
    </lineage>
</organism>
<evidence type="ECO:0000313" key="4">
    <source>
        <dbReference type="EMBL" id="AJG20703.1"/>
    </source>
</evidence>
<evidence type="ECO:0000259" key="3">
    <source>
        <dbReference type="SMART" id="SM00822"/>
    </source>
</evidence>
<dbReference type="CDD" id="cd08946">
    <property type="entry name" value="SDR_e"/>
    <property type="match status" value="1"/>
</dbReference>
<keyword evidence="4" id="KW-0413">Isomerase</keyword>
<dbReference type="PANTHER" id="PTHR43000">
    <property type="entry name" value="DTDP-D-GLUCOSE 4,6-DEHYDRATASE-RELATED"/>
    <property type="match status" value="1"/>
</dbReference>
<dbReference type="SUPFAM" id="SSF51735">
    <property type="entry name" value="NAD(P)-binding Rossmann-fold domains"/>
    <property type="match status" value="1"/>
</dbReference>
<dbReference type="OrthoDB" id="9779902at2"/>
<dbReference type="PRINTS" id="PR00081">
    <property type="entry name" value="GDHRDH"/>
</dbReference>
<dbReference type="InterPro" id="IPR001509">
    <property type="entry name" value="Epimerase_deHydtase"/>
</dbReference>